<feature type="region of interest" description="Disordered" evidence="4">
    <location>
        <begin position="247"/>
        <end position="279"/>
    </location>
</feature>
<evidence type="ECO:0000256" key="1">
    <source>
        <dbReference type="ARBA" id="ARBA00022723"/>
    </source>
</evidence>
<feature type="domain" description="CCHC-type" evidence="5">
    <location>
        <begin position="319"/>
        <end position="335"/>
    </location>
</feature>
<dbReference type="InterPro" id="IPR036397">
    <property type="entry name" value="RNaseH_sf"/>
</dbReference>
<dbReference type="InterPro" id="IPR039537">
    <property type="entry name" value="Retrotran_Ty1/copia-like"/>
</dbReference>
<feature type="compositionally biased region" description="Low complexity" evidence="4">
    <location>
        <begin position="906"/>
        <end position="923"/>
    </location>
</feature>
<feature type="compositionally biased region" description="Basic and acidic residues" evidence="4">
    <location>
        <begin position="1834"/>
        <end position="1848"/>
    </location>
</feature>
<evidence type="ECO:0000256" key="2">
    <source>
        <dbReference type="ARBA" id="ARBA00022801"/>
    </source>
</evidence>
<dbReference type="EMBL" id="BKCJ010005417">
    <property type="protein sequence ID" value="GEU66623.1"/>
    <property type="molecule type" value="Genomic_DNA"/>
</dbReference>
<gene>
    <name evidence="7" type="ORF">Tci_038601</name>
</gene>
<keyword evidence="2" id="KW-0378">Hydrolase</keyword>
<dbReference type="Gene3D" id="4.10.60.10">
    <property type="entry name" value="Zinc finger, CCHC-type"/>
    <property type="match status" value="1"/>
</dbReference>
<dbReference type="GO" id="GO:0016787">
    <property type="term" value="F:hydrolase activity"/>
    <property type="evidence" value="ECO:0007669"/>
    <property type="project" value="UniProtKB-KW"/>
</dbReference>
<dbReference type="InterPro" id="IPR036875">
    <property type="entry name" value="Znf_CCHC_sf"/>
</dbReference>
<feature type="compositionally biased region" description="Acidic residues" evidence="4">
    <location>
        <begin position="2012"/>
        <end position="2029"/>
    </location>
</feature>
<feature type="region of interest" description="Disordered" evidence="4">
    <location>
        <begin position="1768"/>
        <end position="1879"/>
    </location>
</feature>
<feature type="compositionally biased region" description="Low complexity" evidence="4">
    <location>
        <begin position="247"/>
        <end position="265"/>
    </location>
</feature>
<feature type="region of interest" description="Disordered" evidence="4">
    <location>
        <begin position="2005"/>
        <end position="2052"/>
    </location>
</feature>
<dbReference type="Pfam" id="PF00098">
    <property type="entry name" value="zf-CCHC"/>
    <property type="match status" value="1"/>
</dbReference>
<dbReference type="GO" id="GO:0008270">
    <property type="term" value="F:zinc ion binding"/>
    <property type="evidence" value="ECO:0007669"/>
    <property type="project" value="UniProtKB-KW"/>
</dbReference>
<feature type="compositionally biased region" description="Polar residues" evidence="4">
    <location>
        <begin position="267"/>
        <end position="276"/>
    </location>
</feature>
<dbReference type="SUPFAM" id="SSF53098">
    <property type="entry name" value="Ribonuclease H-like"/>
    <property type="match status" value="1"/>
</dbReference>
<feature type="compositionally biased region" description="Basic and acidic residues" evidence="4">
    <location>
        <begin position="1768"/>
        <end position="1792"/>
    </location>
</feature>
<comment type="caution">
    <text evidence="7">The sequence shown here is derived from an EMBL/GenBank/DDBJ whole genome shotgun (WGS) entry which is preliminary data.</text>
</comment>
<dbReference type="Pfam" id="PF14223">
    <property type="entry name" value="Retrotran_gag_2"/>
    <property type="match status" value="1"/>
</dbReference>
<dbReference type="SUPFAM" id="SSF57756">
    <property type="entry name" value="Retrovirus zinc finger-like domains"/>
    <property type="match status" value="1"/>
</dbReference>
<feature type="compositionally biased region" description="Basic and acidic residues" evidence="4">
    <location>
        <begin position="1803"/>
        <end position="1817"/>
    </location>
</feature>
<dbReference type="InterPro" id="IPR012337">
    <property type="entry name" value="RNaseH-like_sf"/>
</dbReference>
<feature type="region of interest" description="Disordered" evidence="4">
    <location>
        <begin position="1546"/>
        <end position="1585"/>
    </location>
</feature>
<dbReference type="InterPro" id="IPR001584">
    <property type="entry name" value="Integrase_cat-core"/>
</dbReference>
<name>A0A6L2LXV0_TANCI</name>
<evidence type="ECO:0000259" key="5">
    <source>
        <dbReference type="PROSITE" id="PS50158"/>
    </source>
</evidence>
<feature type="domain" description="Integrase catalytic" evidence="6">
    <location>
        <begin position="692"/>
        <end position="865"/>
    </location>
</feature>
<dbReference type="GO" id="GO:0003676">
    <property type="term" value="F:nucleic acid binding"/>
    <property type="evidence" value="ECO:0007669"/>
    <property type="project" value="InterPro"/>
</dbReference>
<organism evidence="7">
    <name type="scientific">Tanacetum cinerariifolium</name>
    <name type="common">Dalmatian daisy</name>
    <name type="synonym">Chrysanthemum cinerariifolium</name>
    <dbReference type="NCBI Taxonomy" id="118510"/>
    <lineage>
        <taxon>Eukaryota</taxon>
        <taxon>Viridiplantae</taxon>
        <taxon>Streptophyta</taxon>
        <taxon>Embryophyta</taxon>
        <taxon>Tracheophyta</taxon>
        <taxon>Spermatophyta</taxon>
        <taxon>Magnoliopsida</taxon>
        <taxon>eudicotyledons</taxon>
        <taxon>Gunneridae</taxon>
        <taxon>Pentapetalae</taxon>
        <taxon>asterids</taxon>
        <taxon>campanulids</taxon>
        <taxon>Asterales</taxon>
        <taxon>Asteraceae</taxon>
        <taxon>Asteroideae</taxon>
        <taxon>Anthemideae</taxon>
        <taxon>Anthemidinae</taxon>
        <taxon>Tanacetum</taxon>
    </lineage>
</organism>
<feature type="region of interest" description="Disordered" evidence="4">
    <location>
        <begin position="890"/>
        <end position="924"/>
    </location>
</feature>
<dbReference type="InterPro" id="IPR025724">
    <property type="entry name" value="GAG-pre-integrase_dom"/>
</dbReference>
<protein>
    <submittedName>
        <fullName evidence="7">Gag-Pol polyprotein</fullName>
    </submittedName>
</protein>
<dbReference type="PANTHER" id="PTHR42648">
    <property type="entry name" value="TRANSPOSASE, PUTATIVE-RELATED"/>
    <property type="match status" value="1"/>
</dbReference>
<evidence type="ECO:0000313" key="7">
    <source>
        <dbReference type="EMBL" id="GEU66623.1"/>
    </source>
</evidence>
<feature type="compositionally biased region" description="Basic and acidic residues" evidence="4">
    <location>
        <begin position="2038"/>
        <end position="2052"/>
    </location>
</feature>
<dbReference type="Gene3D" id="3.30.420.10">
    <property type="entry name" value="Ribonuclease H-like superfamily/Ribonuclease H"/>
    <property type="match status" value="1"/>
</dbReference>
<evidence type="ECO:0000256" key="4">
    <source>
        <dbReference type="SAM" id="MobiDB-lite"/>
    </source>
</evidence>
<dbReference type="GO" id="GO:0015074">
    <property type="term" value="P:DNA integration"/>
    <property type="evidence" value="ECO:0007669"/>
    <property type="project" value="InterPro"/>
</dbReference>
<proteinExistence type="predicted"/>
<dbReference type="PROSITE" id="PS50158">
    <property type="entry name" value="ZF_CCHC"/>
    <property type="match status" value="1"/>
</dbReference>
<dbReference type="PANTHER" id="PTHR42648:SF32">
    <property type="entry name" value="RIBONUCLEASE H-LIKE DOMAIN, GAG-PRE-INTEGRASE DOMAIN PROTEIN-RELATED"/>
    <property type="match status" value="1"/>
</dbReference>
<reference evidence="7" key="1">
    <citation type="journal article" date="2019" name="Sci. Rep.">
        <title>Draft genome of Tanacetum cinerariifolium, the natural source of mosquito coil.</title>
        <authorList>
            <person name="Yamashiro T."/>
            <person name="Shiraishi A."/>
            <person name="Satake H."/>
            <person name="Nakayama K."/>
        </authorList>
    </citation>
    <scope>NUCLEOTIDE SEQUENCE</scope>
</reference>
<sequence length="2089" mass="239417">MSEDIQYAGSDTRPPMLDRIDYESWQQCIRLYCLGKYNGENIMNSIVKGPCQMGKKTVTLAGGVEGALQLGPEQDRVFSDLTQEEKDRYKADIRATNILLQGLPKDIYALINHYTNAKYIWDNVKMLLEGYELTKDDRESYLYDDFEHFCLNKGENIHSYYVRLTKLINDMRNIKMTMPKMQLNSKFVNNMLPEWSRFVIEVKLNRGLRESNFDQLYAYLKQHEVHATENKIMLERFTQTTNDPLVQQYPTQSSISPQSSHQPSPADRSQNETGFTPTDDLIERRQFQRNNARGFVGTRNAGGQNRVGNLNPGRVKPIKCYNCNGIGHIARECPQPKRPQDSDYFKDKMLLMQAQENGAVLDKEQLLFLAREQVTNFDDDVDDPLKQDLALNVDHVFEADQCDAFDSDVDEAPNAQTMFMVNLSSEDPIYDEVGPSYDSDIPSKVQDHDNYSDSVFEHHDVHEMQNNIQQDYVANSNADYTSDSNIILYDQTNHAPVVVHDSEDTLDIAEITRNRMVERMKSPFVSSSTEASVSKPKSNTKKNRILPAKSETKKKVEDHHRTNRNLSKLKNFVSKFIGIVRFENDHFDAIMGYGDYVIDDSVISWGVDLLKGSRSTNLYTISVDEMMKSSPICLLSKASKNKSWLWHHRLNHLNFGIINDIARKDLVRGLPRLKFEKDHLCSACQLGKSKKYSHKPKSENTNMEVLHTLHVDLYGPMRVQSINGKKYLLVIVDDYSRFSLVKFLSSKDETPEFVIKFLKKIQVGLNKTVRYIRTDNGTEFVNQVMPEFYERIGIFHQKSVPRTPQQNGVVKRQNRTFVEAALTMLIFSKAPMFLWAEVVATAWLAPLQVPATNYVPPTNKELEILFQPMFDEYFELTRDDEPIPSATTVNAQVVPPGTSMSTTFVQDAPSTSISPSSSDKQTSVLHQGSSLGDVSLAEPNQVNQPPDHLRKWSKDHLLDNVVGNPSRPVSTRKQLASDALWCCYHTVLLKVEPKNFKMVITEDCWFEAMQDKIHEFDRLKVWVLVCKPDHAIIISLKWIYKVKLDEYGDVLKNKARLVAKGYRQEEGIDFEESFAPIARIEAIRIFIANASSKNMIIYQMDVKTAFLNGDLQEEDPKAWYDTLSKFLMANKFSKGAVDPTPDGIFINQAKYALEILKKYGMDLFNPVDTLMVDRLKLDEDLLGIPVDQTRFRGMVVKIQEEVRWEVLNFFEMDWLAGHQRSREELQFQPQRPNTLQCLDFVLKSFGTVAEENVPAQAPTRTDEHILPHSAWLQIGKSNLLLDLQKMQKNPIFHVSMNILRNTNFFRAFTVSSSVPAIYIQQFWNTMTYDAKTGDKPRHPVMQMLWGIVTRTNVDHAKLLWEEFIQGIQTFFSHKDNKKKTTPLIIPYYRFTKLIIYYLGSKHNIHQRPESAIHVTGDDFLLSNLKFVPKGKRDEVFGMDIPTHLITEAIRNSPYYQQYMNLGKPSLKLVDKEEVQHEPEPQDEETDVDLERALKMSLDLSQPQCQVEDEVADLERALKMSLDSFQAQSQRPFRGVAIREGNIAEVQKVDKEQDEETSTTATSGNKMQKAPKTRAGSDPGKGHEALARLDPEPMHEDFYATAYPDVHKSLKLRTDENVILEVLTSPPGTLSSMKNLDDTDNFGDDFLNDVPTEDEPANTSAPPLSTTTTIALPPPPLTQSPTDQELVARVTTLERRNANVEHAFTVQYKTTKNLASRIFTLENHDLLKAEMKELLHQRMFESGSYKSHTVHKILYNALELSMDCDHQDELHEELSKSRKRRRDDQDPPPHPNDEDQDPPPPPPKDSEQNKKKKLDSDAFKQQTLPSVGPTEDVPIPDKVHNSDTVDTKNAHLPKITTTAHWFRPIPEEERPDTPEPEWSIPPNDFPEADNNWANTFSTTYQDPKENKLFRKTGDMGSFIKLFCKRIRKKKLSKSDLECPVFNVVKGFHKNSISLQFQMEECHKLLTDKVDLVNPEGRQIVLDISKPLPLGGPPRQVEAELQRLNNHTSKEDHTDQEDGDDEDAGDQETDQPLDLTDYQLVHDREPRTRTKPLRLRDESNMAAYVFVVGEEEYTHEPLTYQEAVACEDSSK</sequence>
<accession>A0A6L2LXV0</accession>
<evidence type="ECO:0000259" key="6">
    <source>
        <dbReference type="PROSITE" id="PS50994"/>
    </source>
</evidence>
<dbReference type="SMART" id="SM00343">
    <property type="entry name" value="ZnF_C2HC"/>
    <property type="match status" value="1"/>
</dbReference>
<keyword evidence="1" id="KW-0479">Metal-binding</keyword>
<dbReference type="PROSITE" id="PS50994">
    <property type="entry name" value="INTEGRASE"/>
    <property type="match status" value="1"/>
</dbReference>
<dbReference type="InterPro" id="IPR001878">
    <property type="entry name" value="Znf_CCHC"/>
</dbReference>
<dbReference type="Pfam" id="PF13976">
    <property type="entry name" value="gag_pre-integrs"/>
    <property type="match status" value="1"/>
</dbReference>
<keyword evidence="3" id="KW-0862">Zinc</keyword>
<dbReference type="InterPro" id="IPR013103">
    <property type="entry name" value="RVT_2"/>
</dbReference>
<keyword evidence="3" id="KW-0863">Zinc-finger</keyword>
<dbReference type="Pfam" id="PF00665">
    <property type="entry name" value="rve"/>
    <property type="match status" value="1"/>
</dbReference>
<evidence type="ECO:0000256" key="3">
    <source>
        <dbReference type="PROSITE-ProRule" id="PRU00047"/>
    </source>
</evidence>
<dbReference type="Pfam" id="PF07727">
    <property type="entry name" value="RVT_2"/>
    <property type="match status" value="1"/>
</dbReference>